<evidence type="ECO:0000256" key="3">
    <source>
        <dbReference type="PROSITE-ProRule" id="PRU00023"/>
    </source>
</evidence>
<evidence type="ECO:0000256" key="1">
    <source>
        <dbReference type="ARBA" id="ARBA00022737"/>
    </source>
</evidence>
<evidence type="ECO:0000313" key="5">
    <source>
        <dbReference type="Proteomes" id="UP000215134"/>
    </source>
</evidence>
<dbReference type="AlphaFoldDB" id="A0A240C747"/>
<evidence type="ECO:0000313" key="4">
    <source>
        <dbReference type="EMBL" id="SNW03775.1"/>
    </source>
</evidence>
<sequence>MGLPPEGYFKGQQLTLAQAISKGNIDDVKRLAKAADLNSPGQHDMTLLFFSLATSTDGDATPERLQIATELVKAGADPLQARPNGGASPAEWMAKLDSGVWLKALLEGGLSPDAEDKVWGEPIIFQTSKANNSETLKVLVDNGVNLELKDSLGQTVLMEAFIYSSFPQVKFLIEKGANPNPKDAKGNSLAEIVNREIHDSKKGSEYNKECLEIKKMMIAHGVVWP</sequence>
<keyword evidence="1" id="KW-0677">Repeat</keyword>
<dbReference type="Proteomes" id="UP000215134">
    <property type="component" value="Chromosome 1"/>
</dbReference>
<protein>
    <submittedName>
        <fullName evidence="4">Ankyrin repeats (3 copies)</fullName>
    </submittedName>
</protein>
<dbReference type="OrthoDB" id="9812708at2"/>
<feature type="repeat" description="ANK" evidence="3">
    <location>
        <begin position="152"/>
        <end position="184"/>
    </location>
</feature>
<keyword evidence="5" id="KW-1185">Reference proteome</keyword>
<dbReference type="PROSITE" id="PS50088">
    <property type="entry name" value="ANK_REPEAT"/>
    <property type="match status" value="1"/>
</dbReference>
<organism evidence="4 5">
    <name type="scientific">Serratia ficaria</name>
    <dbReference type="NCBI Taxonomy" id="61651"/>
    <lineage>
        <taxon>Bacteria</taxon>
        <taxon>Pseudomonadati</taxon>
        <taxon>Pseudomonadota</taxon>
        <taxon>Gammaproteobacteria</taxon>
        <taxon>Enterobacterales</taxon>
        <taxon>Yersiniaceae</taxon>
        <taxon>Serratia</taxon>
    </lineage>
</organism>
<dbReference type="Pfam" id="PF12796">
    <property type="entry name" value="Ank_2"/>
    <property type="match status" value="1"/>
</dbReference>
<reference evidence="4 5" key="1">
    <citation type="submission" date="2017-06" db="EMBL/GenBank/DDBJ databases">
        <authorList>
            <consortium name="Pathogen Informatics"/>
        </authorList>
    </citation>
    <scope>NUCLEOTIDE SEQUENCE [LARGE SCALE GENOMIC DNA]</scope>
    <source>
        <strain evidence="4 5">NCTC12148</strain>
    </source>
</reference>
<dbReference type="PANTHER" id="PTHR24180:SF45">
    <property type="entry name" value="POLY [ADP-RIBOSE] POLYMERASE TANKYRASE"/>
    <property type="match status" value="1"/>
</dbReference>
<dbReference type="KEGG" id="sfj:SAMEA4384070_3513"/>
<dbReference type="InterPro" id="IPR036770">
    <property type="entry name" value="Ankyrin_rpt-contain_sf"/>
</dbReference>
<dbReference type="EMBL" id="LT906479">
    <property type="protein sequence ID" value="SNW03775.1"/>
    <property type="molecule type" value="Genomic_DNA"/>
</dbReference>
<dbReference type="PANTHER" id="PTHR24180">
    <property type="entry name" value="CYCLIN-DEPENDENT KINASE INHIBITOR 2C-RELATED"/>
    <property type="match status" value="1"/>
</dbReference>
<evidence type="ECO:0000256" key="2">
    <source>
        <dbReference type="ARBA" id="ARBA00023043"/>
    </source>
</evidence>
<dbReference type="InterPro" id="IPR002110">
    <property type="entry name" value="Ankyrin_rpt"/>
</dbReference>
<accession>A0A240C747</accession>
<gene>
    <name evidence="4" type="ORF">SAMEA4384070_03513</name>
</gene>
<dbReference type="Gene3D" id="1.25.40.20">
    <property type="entry name" value="Ankyrin repeat-containing domain"/>
    <property type="match status" value="1"/>
</dbReference>
<name>A0A240C747_SERFI</name>
<proteinExistence type="predicted"/>
<keyword evidence="2 3" id="KW-0040">ANK repeat</keyword>
<dbReference type="SUPFAM" id="SSF48403">
    <property type="entry name" value="Ankyrin repeat"/>
    <property type="match status" value="1"/>
</dbReference>
<dbReference type="InterPro" id="IPR051637">
    <property type="entry name" value="Ank_repeat_dom-contain_49"/>
</dbReference>